<proteinExistence type="predicted"/>
<keyword evidence="2" id="KW-1283">Bacterial microcompartment</keyword>
<dbReference type="InterPro" id="IPR036677">
    <property type="entry name" value="EutN_CcmL_sf"/>
</dbReference>
<dbReference type="SUPFAM" id="SSF159133">
    <property type="entry name" value="EutN/CcmL-like"/>
    <property type="match status" value="1"/>
</dbReference>
<dbReference type="Pfam" id="PF03319">
    <property type="entry name" value="EutN_CcmL"/>
    <property type="match status" value="1"/>
</dbReference>
<gene>
    <name evidence="4" type="ORF">KDA27_24720</name>
</gene>
<dbReference type="PANTHER" id="PTHR36539">
    <property type="entry name" value="ETHANOLAMINE UTILIZATION PROTEIN EUTN"/>
    <property type="match status" value="1"/>
</dbReference>
<reference evidence="4" key="1">
    <citation type="submission" date="2020-04" db="EMBL/GenBank/DDBJ databases">
        <authorList>
            <person name="Zhang T."/>
        </authorList>
    </citation>
    <scope>NUCLEOTIDE SEQUENCE</scope>
    <source>
        <strain evidence="4">HKST-UBA02</strain>
    </source>
</reference>
<evidence type="ECO:0000256" key="3">
    <source>
        <dbReference type="SAM" id="MobiDB-lite"/>
    </source>
</evidence>
<comment type="subcellular location">
    <subcellularLocation>
        <location evidence="1">Bacterial microcompartment</location>
    </subcellularLocation>
</comment>
<name>A0A956SGU8_UNCEI</name>
<dbReference type="PROSITE" id="PS51932">
    <property type="entry name" value="BMV"/>
    <property type="match status" value="1"/>
</dbReference>
<evidence type="ECO:0000313" key="5">
    <source>
        <dbReference type="Proteomes" id="UP000739538"/>
    </source>
</evidence>
<evidence type="ECO:0000256" key="2">
    <source>
        <dbReference type="ARBA" id="ARBA00024446"/>
    </source>
</evidence>
<dbReference type="EMBL" id="JAGQHS010000249">
    <property type="protein sequence ID" value="MCA9759019.1"/>
    <property type="molecule type" value="Genomic_DNA"/>
</dbReference>
<dbReference type="PANTHER" id="PTHR36539:SF1">
    <property type="entry name" value="BACTERIAL MICROCOMPARTMENT SHELL VERTEX PROTEIN EUTN"/>
    <property type="match status" value="1"/>
</dbReference>
<accession>A0A956SGU8</accession>
<dbReference type="Gene3D" id="2.40.50.220">
    <property type="entry name" value="EutN/Ccml"/>
    <property type="match status" value="1"/>
</dbReference>
<reference evidence="4" key="2">
    <citation type="journal article" date="2021" name="Microbiome">
        <title>Successional dynamics and alternative stable states in a saline activated sludge microbial community over 9 years.</title>
        <authorList>
            <person name="Wang Y."/>
            <person name="Ye J."/>
            <person name="Ju F."/>
            <person name="Liu L."/>
            <person name="Boyd J.A."/>
            <person name="Deng Y."/>
            <person name="Parks D.H."/>
            <person name="Jiang X."/>
            <person name="Yin X."/>
            <person name="Woodcroft B.J."/>
            <person name="Tyson G.W."/>
            <person name="Hugenholtz P."/>
            <person name="Polz M.F."/>
            <person name="Zhang T."/>
        </authorList>
    </citation>
    <scope>NUCLEOTIDE SEQUENCE</scope>
    <source>
        <strain evidence="4">HKST-UBA02</strain>
    </source>
</reference>
<evidence type="ECO:0000313" key="4">
    <source>
        <dbReference type="EMBL" id="MCA9759019.1"/>
    </source>
</evidence>
<protein>
    <submittedName>
        <fullName evidence="4">EutN/CcmL family microcompartment protein</fullName>
    </submittedName>
</protein>
<dbReference type="InterPro" id="IPR004992">
    <property type="entry name" value="EutN_CcmL"/>
</dbReference>
<dbReference type="CDD" id="cd01614">
    <property type="entry name" value="EutN_CcmL"/>
    <property type="match status" value="1"/>
</dbReference>
<dbReference type="AlphaFoldDB" id="A0A956SGU8"/>
<feature type="compositionally biased region" description="Low complexity" evidence="3">
    <location>
        <begin position="104"/>
        <end position="128"/>
    </location>
</feature>
<dbReference type="Proteomes" id="UP000739538">
    <property type="component" value="Unassembled WGS sequence"/>
</dbReference>
<sequence>MQLGRIAGTVVATRKDEHLVGLRLLLVEELSSEFQGTGKIVVAADAVSAGPGEVVLYASGSSARLTQVTKDKPVDAVVVAIVDTVDEDGTLRYDKSGATGVAPSSIGSSSGNGPDTGADSGASSGAAG</sequence>
<dbReference type="GO" id="GO:0031469">
    <property type="term" value="C:bacterial microcompartment"/>
    <property type="evidence" value="ECO:0007669"/>
    <property type="project" value="UniProtKB-SubCell"/>
</dbReference>
<organism evidence="4 5">
    <name type="scientific">Eiseniibacteriota bacterium</name>
    <dbReference type="NCBI Taxonomy" id="2212470"/>
    <lineage>
        <taxon>Bacteria</taxon>
        <taxon>Candidatus Eiseniibacteriota</taxon>
    </lineage>
</organism>
<evidence type="ECO:0000256" key="1">
    <source>
        <dbReference type="ARBA" id="ARBA00024322"/>
    </source>
</evidence>
<comment type="caution">
    <text evidence="4">The sequence shown here is derived from an EMBL/GenBank/DDBJ whole genome shotgun (WGS) entry which is preliminary data.</text>
</comment>
<feature type="region of interest" description="Disordered" evidence="3">
    <location>
        <begin position="92"/>
        <end position="128"/>
    </location>
</feature>